<comment type="caution">
    <text evidence="1">The sequence shown here is derived from an EMBL/GenBank/DDBJ whole genome shotgun (WGS) entry which is preliminary data.</text>
</comment>
<evidence type="ECO:0000313" key="1">
    <source>
        <dbReference type="EMBL" id="GJS92188.1"/>
    </source>
</evidence>
<sequence length="138" mass="14725">MLGTIIIIQLFNSSHYLIEETAVANWFVCLSSEKSVSKVFSLWSNPNKEPKLGRSYKEELGAVAGVGIGVCCRCVMRGVGDGGRVVVDKKGGSTIVVTGTSISKVDSVLRLNIESIPVSGLGLSMLETKPDDTEELCC</sequence>
<proteinExistence type="predicted"/>
<dbReference type="Proteomes" id="UP001151760">
    <property type="component" value="Unassembled WGS sequence"/>
</dbReference>
<protein>
    <submittedName>
        <fullName evidence="1">Uncharacterized protein</fullName>
    </submittedName>
</protein>
<reference evidence="1" key="1">
    <citation type="journal article" date="2022" name="Int. J. Mol. Sci.">
        <title>Draft Genome of Tanacetum Coccineum: Genomic Comparison of Closely Related Tanacetum-Family Plants.</title>
        <authorList>
            <person name="Yamashiro T."/>
            <person name="Shiraishi A."/>
            <person name="Nakayama K."/>
            <person name="Satake H."/>
        </authorList>
    </citation>
    <scope>NUCLEOTIDE SEQUENCE</scope>
</reference>
<gene>
    <name evidence="1" type="ORF">Tco_0774824</name>
</gene>
<dbReference type="EMBL" id="BQNB010011563">
    <property type="protein sequence ID" value="GJS92188.1"/>
    <property type="molecule type" value="Genomic_DNA"/>
</dbReference>
<accession>A0ABQ4ZPK2</accession>
<reference evidence="1" key="2">
    <citation type="submission" date="2022-01" db="EMBL/GenBank/DDBJ databases">
        <authorList>
            <person name="Yamashiro T."/>
            <person name="Shiraishi A."/>
            <person name="Satake H."/>
            <person name="Nakayama K."/>
        </authorList>
    </citation>
    <scope>NUCLEOTIDE SEQUENCE</scope>
</reference>
<name>A0ABQ4ZPK2_9ASTR</name>
<keyword evidence="2" id="KW-1185">Reference proteome</keyword>
<organism evidence="1 2">
    <name type="scientific">Tanacetum coccineum</name>
    <dbReference type="NCBI Taxonomy" id="301880"/>
    <lineage>
        <taxon>Eukaryota</taxon>
        <taxon>Viridiplantae</taxon>
        <taxon>Streptophyta</taxon>
        <taxon>Embryophyta</taxon>
        <taxon>Tracheophyta</taxon>
        <taxon>Spermatophyta</taxon>
        <taxon>Magnoliopsida</taxon>
        <taxon>eudicotyledons</taxon>
        <taxon>Gunneridae</taxon>
        <taxon>Pentapetalae</taxon>
        <taxon>asterids</taxon>
        <taxon>campanulids</taxon>
        <taxon>Asterales</taxon>
        <taxon>Asteraceae</taxon>
        <taxon>Asteroideae</taxon>
        <taxon>Anthemideae</taxon>
        <taxon>Anthemidinae</taxon>
        <taxon>Tanacetum</taxon>
    </lineage>
</organism>
<evidence type="ECO:0000313" key="2">
    <source>
        <dbReference type="Proteomes" id="UP001151760"/>
    </source>
</evidence>